<evidence type="ECO:0000259" key="9">
    <source>
        <dbReference type="Pfam" id="PF02706"/>
    </source>
</evidence>
<evidence type="ECO:0000256" key="7">
    <source>
        <dbReference type="SAM" id="MobiDB-lite"/>
    </source>
</evidence>
<name>A0ABW2GVS4_9ACTN</name>
<keyword evidence="6 8" id="KW-0472">Membrane</keyword>
<feature type="transmembrane region" description="Helical" evidence="8">
    <location>
        <begin position="233"/>
        <end position="255"/>
    </location>
</feature>
<dbReference type="Proteomes" id="UP001596392">
    <property type="component" value="Unassembled WGS sequence"/>
</dbReference>
<keyword evidence="4 8" id="KW-0812">Transmembrane</keyword>
<evidence type="ECO:0000256" key="2">
    <source>
        <dbReference type="ARBA" id="ARBA00006683"/>
    </source>
</evidence>
<evidence type="ECO:0000313" key="10">
    <source>
        <dbReference type="EMBL" id="MFC7243573.1"/>
    </source>
</evidence>
<dbReference type="InterPro" id="IPR050445">
    <property type="entry name" value="Bact_polysacc_biosynth/exp"/>
</dbReference>
<feature type="region of interest" description="Disordered" evidence="7">
    <location>
        <begin position="547"/>
        <end position="572"/>
    </location>
</feature>
<comment type="caution">
    <text evidence="10">The sequence shown here is derived from an EMBL/GenBank/DDBJ whole genome shotgun (WGS) entry which is preliminary data.</text>
</comment>
<feature type="transmembrane region" description="Helical" evidence="8">
    <location>
        <begin position="24"/>
        <end position="44"/>
    </location>
</feature>
<protein>
    <submittedName>
        <fullName evidence="10">Wzz/FepE/Etk N-terminal domain-containing protein</fullName>
    </submittedName>
</protein>
<evidence type="ECO:0000256" key="3">
    <source>
        <dbReference type="ARBA" id="ARBA00022475"/>
    </source>
</evidence>
<dbReference type="Gene3D" id="3.40.50.300">
    <property type="entry name" value="P-loop containing nucleotide triphosphate hydrolases"/>
    <property type="match status" value="1"/>
</dbReference>
<dbReference type="RefSeq" id="WP_376806745.1">
    <property type="nucleotide sequence ID" value="NZ_JBHTAC010000012.1"/>
</dbReference>
<sequence>MATNAASVPTASVGDYVGWLARRWWLVVIAVAVGAVGGLGVAATQPKVYVSETKVLVMQVGQDTTTKVNLDTESQVVRSTTVGGAAKNLLNTDTPVEELVSRVTVTVPANTSVLSITFDAPTVAEAQRGSQAFAQAYLDQRAAEAQKNVDVQGAAMRDEIAGLTKQLDEVAAQLVGLAANSADRQKAVQKQQILTSQINTLNARLIPLLATTVKPGNILSAATKPTSPAKPDLMLYLVSGVAIGLLLGLAGALVLDRMDSRIYHSRQIPYRNDVPVLMEVQRGRDKAVADAASALGREFSLLRNVLRVAAGAARGGRPSATDALLICGAAPGPAVEFVVANLAAAFARSGERVVIVCTDSTSNLPAMLGVSPSRGLGDVIAGEVTLDSALYAVPAIRGVSLLGAGRLDPRVELPVAAVSDLLAQLQQQADRVLLATAPPSRAVDAQALSEIAASVLLVVETRVARAEDVEESVEQVARVQGPLAGLLVVRSPRVGRKIKVKAVPSAAVVDQPAAPAAADLPRAGREFDQTMVIPRVGEDGDRIEFWAGGTTDSKVNGKRTSSSDQTTSADLR</sequence>
<dbReference type="SUPFAM" id="SSF52540">
    <property type="entry name" value="P-loop containing nucleoside triphosphate hydrolases"/>
    <property type="match status" value="1"/>
</dbReference>
<evidence type="ECO:0000256" key="5">
    <source>
        <dbReference type="ARBA" id="ARBA00022989"/>
    </source>
</evidence>
<gene>
    <name evidence="10" type="ORF">ACFQO7_13905</name>
</gene>
<evidence type="ECO:0000256" key="4">
    <source>
        <dbReference type="ARBA" id="ARBA00022692"/>
    </source>
</evidence>
<evidence type="ECO:0000256" key="1">
    <source>
        <dbReference type="ARBA" id="ARBA00004651"/>
    </source>
</evidence>
<proteinExistence type="inferred from homology"/>
<keyword evidence="11" id="KW-1185">Reference proteome</keyword>
<dbReference type="InterPro" id="IPR027417">
    <property type="entry name" value="P-loop_NTPase"/>
</dbReference>
<comment type="subcellular location">
    <subcellularLocation>
        <location evidence="1">Cell membrane</location>
        <topology evidence="1">Multi-pass membrane protein</topology>
    </subcellularLocation>
</comment>
<feature type="compositionally biased region" description="Polar residues" evidence="7">
    <location>
        <begin position="550"/>
        <end position="572"/>
    </location>
</feature>
<comment type="similarity">
    <text evidence="2">Belongs to the CpsC/CapA family.</text>
</comment>
<evidence type="ECO:0000313" key="11">
    <source>
        <dbReference type="Proteomes" id="UP001596392"/>
    </source>
</evidence>
<keyword evidence="3" id="KW-1003">Cell membrane</keyword>
<evidence type="ECO:0000256" key="8">
    <source>
        <dbReference type="SAM" id="Phobius"/>
    </source>
</evidence>
<organism evidence="10 11">
    <name type="scientific">Catellatospora aurea</name>
    <dbReference type="NCBI Taxonomy" id="1337874"/>
    <lineage>
        <taxon>Bacteria</taxon>
        <taxon>Bacillati</taxon>
        <taxon>Actinomycetota</taxon>
        <taxon>Actinomycetes</taxon>
        <taxon>Micromonosporales</taxon>
        <taxon>Micromonosporaceae</taxon>
        <taxon>Catellatospora</taxon>
    </lineage>
</organism>
<dbReference type="Pfam" id="PF02706">
    <property type="entry name" value="Wzz"/>
    <property type="match status" value="1"/>
</dbReference>
<dbReference type="EMBL" id="JBHTAC010000012">
    <property type="protein sequence ID" value="MFC7243573.1"/>
    <property type="molecule type" value="Genomic_DNA"/>
</dbReference>
<accession>A0ABW2GVS4</accession>
<feature type="domain" description="Polysaccharide chain length determinant N-terminal" evidence="9">
    <location>
        <begin position="14"/>
        <end position="81"/>
    </location>
</feature>
<keyword evidence="5 8" id="KW-1133">Transmembrane helix</keyword>
<dbReference type="InterPro" id="IPR003856">
    <property type="entry name" value="LPS_length_determ_N"/>
</dbReference>
<dbReference type="PANTHER" id="PTHR32309:SF13">
    <property type="entry name" value="FERRIC ENTEROBACTIN TRANSPORT PROTEIN FEPE"/>
    <property type="match status" value="1"/>
</dbReference>
<evidence type="ECO:0000256" key="6">
    <source>
        <dbReference type="ARBA" id="ARBA00023136"/>
    </source>
</evidence>
<reference evidence="11" key="1">
    <citation type="journal article" date="2019" name="Int. J. Syst. Evol. Microbiol.">
        <title>The Global Catalogue of Microorganisms (GCM) 10K type strain sequencing project: providing services to taxonomists for standard genome sequencing and annotation.</title>
        <authorList>
            <consortium name="The Broad Institute Genomics Platform"/>
            <consortium name="The Broad Institute Genome Sequencing Center for Infectious Disease"/>
            <person name="Wu L."/>
            <person name="Ma J."/>
        </authorList>
    </citation>
    <scope>NUCLEOTIDE SEQUENCE [LARGE SCALE GENOMIC DNA]</scope>
    <source>
        <strain evidence="11">CGMCC 1.9106</strain>
    </source>
</reference>
<dbReference type="PANTHER" id="PTHR32309">
    <property type="entry name" value="TYROSINE-PROTEIN KINASE"/>
    <property type="match status" value="1"/>
</dbReference>